<evidence type="ECO:0000313" key="14">
    <source>
        <dbReference type="EMBL" id="TYB34704.1"/>
    </source>
</evidence>
<dbReference type="GO" id="GO:0006302">
    <property type="term" value="P:double-strand break repair"/>
    <property type="evidence" value="ECO:0007669"/>
    <property type="project" value="TreeGrafter"/>
</dbReference>
<evidence type="ECO:0000256" key="8">
    <source>
        <dbReference type="ARBA" id="ARBA00022932"/>
    </source>
</evidence>
<dbReference type="SUPFAM" id="SSF56672">
    <property type="entry name" value="DNA/RNA polymerases"/>
    <property type="match status" value="1"/>
</dbReference>
<dbReference type="SMART" id="SM00279">
    <property type="entry name" value="HhH2"/>
    <property type="match status" value="1"/>
</dbReference>
<dbReference type="PANTHER" id="PTHR10133">
    <property type="entry name" value="DNA POLYMERASE I"/>
    <property type="match status" value="1"/>
</dbReference>
<dbReference type="Gene3D" id="1.10.150.20">
    <property type="entry name" value="5' to 3' exonuclease, C-terminal subdomain"/>
    <property type="match status" value="2"/>
</dbReference>
<dbReference type="PANTHER" id="PTHR10133:SF27">
    <property type="entry name" value="DNA POLYMERASE NU"/>
    <property type="match status" value="1"/>
</dbReference>
<dbReference type="PRINTS" id="PR00868">
    <property type="entry name" value="DNAPOLI"/>
</dbReference>
<comment type="caution">
    <text evidence="14">The sequence shown here is derived from an EMBL/GenBank/DDBJ whole genome shotgun (WGS) entry which is preliminary data.</text>
</comment>
<dbReference type="InterPro" id="IPR002421">
    <property type="entry name" value="5-3_exonuclease"/>
</dbReference>
<evidence type="ECO:0000256" key="4">
    <source>
        <dbReference type="ARBA" id="ARBA00022679"/>
    </source>
</evidence>
<dbReference type="AlphaFoldDB" id="A0A5D0MM17"/>
<dbReference type="PROSITE" id="PS00447">
    <property type="entry name" value="DNA_POLYMERASE_A"/>
    <property type="match status" value="1"/>
</dbReference>
<keyword evidence="6" id="KW-0235">DNA replication</keyword>
<dbReference type="GO" id="GO:0003677">
    <property type="term" value="F:DNA binding"/>
    <property type="evidence" value="ECO:0007669"/>
    <property type="project" value="UniProtKB-KW"/>
</dbReference>
<dbReference type="SMART" id="SM00475">
    <property type="entry name" value="53EXOc"/>
    <property type="match status" value="1"/>
</dbReference>
<evidence type="ECO:0000256" key="1">
    <source>
        <dbReference type="ARBA" id="ARBA00007705"/>
    </source>
</evidence>
<dbReference type="GO" id="GO:0008409">
    <property type="term" value="F:5'-3' exonuclease activity"/>
    <property type="evidence" value="ECO:0007669"/>
    <property type="project" value="InterPro"/>
</dbReference>
<evidence type="ECO:0000256" key="11">
    <source>
        <dbReference type="ARBA" id="ARBA00049244"/>
    </source>
</evidence>
<dbReference type="InterPro" id="IPR008918">
    <property type="entry name" value="HhH2"/>
</dbReference>
<sequence>MRVIIDGHSIAYRVYYKTPKLTNSRGIPTSVVHTFLNILLSLKEELNPEEIIVTFDSKGKTERHGLDEEYKANRQPAPEDLIPQIEILKNAIPLLGVNVFAKEGVEADDIIFTLSEDCEDDVYIVTKDKDIYQLVNDRVKIYDYQNNKVIGIKEVVEKFEVTPEQIPDFLALVGDASDNIPGVKGIGPKTAAPLLKQYGSLENIYENLDDLKSSVRDKLEKYKDDAFLSKELTEPIRTEIDFDRSEKFDESGLLEFLEKYELNQVKQRLFGKNENIELGNDNVGKPDLAAFVEGLFYTADSHNYNEEKDFKKAAQAKYVFSYKNIYKHLQSPIKNVLDLELISWLNDPDSGGIKKQKEEDVGAFLKRLNEQSESIFEEFKKNDFEEVYENIEITTAEVLACMEIDGIKLSKEKLEAVDEELAGELNQIEEKIFSVLNKEINLNSPKQLSEVLFDELGIKPYKKTKTGYSTNEESLKNLIIMNPGYAELLELILTHREYSKLKNTYTGKLGDYVNPETGRVHSTFNQVGTATGRLSSSNPNLQNIPQRGKIASRIRSAFIPEDGYSLISFDYSQIELRLLAHLSGDKTLLEAYEADADIHKKTAASIFNIGEEDVDSSLRRIAKAVNFGIIYGLSPYGLARDTGVSQKEAKEFIDKYFKLYPKVDSYIKEALKRAKELGYTETIFGRKRFVRELSSKNKALSSRAERIAINAPIQGSAADIIKKAMLDTFAYLANEKINGRLILQVHDELIFEIKDGEVDRAFQKLKDIMEKIVHLDVNMSVKGKIGKDLGALK</sequence>
<dbReference type="FunFam" id="1.20.1060.10:FF:000001">
    <property type="entry name" value="DNA polymerase I"/>
    <property type="match status" value="1"/>
</dbReference>
<dbReference type="GO" id="GO:0003887">
    <property type="term" value="F:DNA-directed DNA polymerase activity"/>
    <property type="evidence" value="ECO:0007669"/>
    <property type="project" value="UniProtKB-KW"/>
</dbReference>
<dbReference type="InterPro" id="IPR020045">
    <property type="entry name" value="DNA_polI_H3TH"/>
</dbReference>
<dbReference type="RefSeq" id="WP_303700233.1">
    <property type="nucleotide sequence ID" value="NZ_VSIV01000053.1"/>
</dbReference>
<dbReference type="Pfam" id="PF01367">
    <property type="entry name" value="5_3_exonuc"/>
    <property type="match status" value="1"/>
</dbReference>
<dbReference type="EC" id="2.7.7.7" evidence="2"/>
<evidence type="ECO:0000256" key="10">
    <source>
        <dbReference type="ARBA" id="ARBA00023204"/>
    </source>
</evidence>
<gene>
    <name evidence="14" type="ORF">FXF49_01950</name>
</gene>
<dbReference type="InterPro" id="IPR002298">
    <property type="entry name" value="DNA_polymerase_A"/>
</dbReference>
<dbReference type="SMART" id="SM00482">
    <property type="entry name" value="POLAc"/>
    <property type="match status" value="1"/>
</dbReference>
<evidence type="ECO:0000256" key="2">
    <source>
        <dbReference type="ARBA" id="ARBA00012417"/>
    </source>
</evidence>
<evidence type="ECO:0000259" key="12">
    <source>
        <dbReference type="SMART" id="SM00475"/>
    </source>
</evidence>
<dbReference type="FunFam" id="1.10.150.20:FF:000002">
    <property type="entry name" value="DNA polymerase I"/>
    <property type="match status" value="1"/>
</dbReference>
<dbReference type="FunFam" id="1.10.150.20:FF:000003">
    <property type="entry name" value="DNA polymerase I"/>
    <property type="match status" value="1"/>
</dbReference>
<proteinExistence type="inferred from homology"/>
<evidence type="ECO:0000256" key="3">
    <source>
        <dbReference type="ARBA" id="ARBA00020311"/>
    </source>
</evidence>
<dbReference type="CDD" id="cd09859">
    <property type="entry name" value="PIN_53EXO"/>
    <property type="match status" value="1"/>
</dbReference>
<dbReference type="Pfam" id="PF00476">
    <property type="entry name" value="DNA_pol_A"/>
    <property type="match status" value="1"/>
</dbReference>
<dbReference type="Gene3D" id="3.30.70.370">
    <property type="match status" value="1"/>
</dbReference>
<dbReference type="InterPro" id="IPR029060">
    <property type="entry name" value="PIN-like_dom_sf"/>
</dbReference>
<keyword evidence="4" id="KW-0808">Transferase</keyword>
<dbReference type="Proteomes" id="UP000323337">
    <property type="component" value="Unassembled WGS sequence"/>
</dbReference>
<dbReference type="Gene3D" id="3.40.50.1010">
    <property type="entry name" value="5'-nuclease"/>
    <property type="match status" value="1"/>
</dbReference>
<evidence type="ECO:0000256" key="5">
    <source>
        <dbReference type="ARBA" id="ARBA00022695"/>
    </source>
</evidence>
<dbReference type="SUPFAM" id="SSF47807">
    <property type="entry name" value="5' to 3' exonuclease, C-terminal subdomain"/>
    <property type="match status" value="1"/>
</dbReference>
<evidence type="ECO:0000313" key="15">
    <source>
        <dbReference type="Proteomes" id="UP000323337"/>
    </source>
</evidence>
<evidence type="ECO:0000256" key="6">
    <source>
        <dbReference type="ARBA" id="ARBA00022705"/>
    </source>
</evidence>
<keyword evidence="7" id="KW-0227">DNA damage</keyword>
<accession>A0A5D0MM17</accession>
<dbReference type="CDD" id="cd09898">
    <property type="entry name" value="H3TH_53EXO"/>
    <property type="match status" value="1"/>
</dbReference>
<comment type="similarity">
    <text evidence="1">Belongs to the DNA polymerase type-A family.</text>
</comment>
<name>A0A5D0MM17_FLESI</name>
<dbReference type="InterPro" id="IPR036279">
    <property type="entry name" value="5-3_exonuclease_C_sf"/>
</dbReference>
<keyword evidence="10" id="KW-0234">DNA repair</keyword>
<evidence type="ECO:0000256" key="9">
    <source>
        <dbReference type="ARBA" id="ARBA00023125"/>
    </source>
</evidence>
<keyword evidence="9" id="KW-0238">DNA-binding</keyword>
<keyword evidence="5" id="KW-0548">Nucleotidyltransferase</keyword>
<reference evidence="14 15" key="1">
    <citation type="submission" date="2019-08" db="EMBL/GenBank/DDBJ databases">
        <title>Genomic characterization of a novel candidate phylum (ARYD3) from a high temperature, high salinity tertiary oil reservoir in north central Oklahoma, USA.</title>
        <authorList>
            <person name="Youssef N.H."/>
            <person name="Yadav A."/>
            <person name="Elshahed M.S."/>
        </authorList>
    </citation>
    <scope>NUCLEOTIDE SEQUENCE [LARGE SCALE GENOMIC DNA]</scope>
    <source>
        <strain evidence="14">ARYD1</strain>
    </source>
</reference>
<comment type="catalytic activity">
    <reaction evidence="11">
        <text>DNA(n) + a 2'-deoxyribonucleoside 5'-triphosphate = DNA(n+1) + diphosphate</text>
        <dbReference type="Rhea" id="RHEA:22508"/>
        <dbReference type="Rhea" id="RHEA-COMP:17339"/>
        <dbReference type="Rhea" id="RHEA-COMP:17340"/>
        <dbReference type="ChEBI" id="CHEBI:33019"/>
        <dbReference type="ChEBI" id="CHEBI:61560"/>
        <dbReference type="ChEBI" id="CHEBI:173112"/>
        <dbReference type="EC" id="2.7.7.7"/>
    </reaction>
</comment>
<dbReference type="SUPFAM" id="SSF88723">
    <property type="entry name" value="PIN domain-like"/>
    <property type="match status" value="1"/>
</dbReference>
<dbReference type="EMBL" id="VSIV01000053">
    <property type="protein sequence ID" value="TYB34704.1"/>
    <property type="molecule type" value="Genomic_DNA"/>
</dbReference>
<dbReference type="InterPro" id="IPR001098">
    <property type="entry name" value="DNA-dir_DNA_pol_A_palm_dom"/>
</dbReference>
<dbReference type="InterPro" id="IPR043502">
    <property type="entry name" value="DNA/RNA_pol_sf"/>
</dbReference>
<dbReference type="CDD" id="cd08637">
    <property type="entry name" value="DNA_pol_A_pol_I_C"/>
    <property type="match status" value="1"/>
</dbReference>
<dbReference type="Pfam" id="PF02739">
    <property type="entry name" value="5_3_exonuc_N"/>
    <property type="match status" value="1"/>
</dbReference>
<dbReference type="Gene3D" id="1.20.1060.10">
    <property type="entry name" value="Taq DNA Polymerase, Chain T, domain 4"/>
    <property type="match status" value="1"/>
</dbReference>
<organism evidence="14 15">
    <name type="scientific">Flexistipes sinusarabici</name>
    <dbReference type="NCBI Taxonomy" id="2352"/>
    <lineage>
        <taxon>Bacteria</taxon>
        <taxon>Pseudomonadati</taxon>
        <taxon>Deferribacterota</taxon>
        <taxon>Deferribacteres</taxon>
        <taxon>Deferribacterales</taxon>
        <taxon>Flexistipitaceae</taxon>
        <taxon>Flexistipes</taxon>
    </lineage>
</organism>
<evidence type="ECO:0000256" key="7">
    <source>
        <dbReference type="ARBA" id="ARBA00022763"/>
    </source>
</evidence>
<protein>
    <recommendedName>
        <fullName evidence="3">DNA polymerase I</fullName>
        <ecNumber evidence="2">2.7.7.7</ecNumber>
    </recommendedName>
</protein>
<feature type="domain" description="5'-3' exonuclease" evidence="12">
    <location>
        <begin position="1"/>
        <end position="251"/>
    </location>
</feature>
<keyword evidence="8" id="KW-0239">DNA-directed DNA polymerase</keyword>
<dbReference type="InterPro" id="IPR020046">
    <property type="entry name" value="5-3_exonucl_a-hlix_arch_N"/>
</dbReference>
<evidence type="ECO:0000259" key="13">
    <source>
        <dbReference type="SMART" id="SM00482"/>
    </source>
</evidence>
<dbReference type="InterPro" id="IPR019760">
    <property type="entry name" value="DNA-dir_DNA_pol_A_CS"/>
</dbReference>
<dbReference type="GO" id="GO:0006261">
    <property type="term" value="P:DNA-templated DNA replication"/>
    <property type="evidence" value="ECO:0007669"/>
    <property type="project" value="InterPro"/>
</dbReference>
<feature type="domain" description="DNA-directed DNA polymerase family A palm" evidence="13">
    <location>
        <begin position="551"/>
        <end position="757"/>
    </location>
</feature>